<comment type="cofactor">
    <cofactor evidence="1">
        <name>Mg(2+)</name>
        <dbReference type="ChEBI" id="CHEBI:18420"/>
    </cofactor>
</comment>
<dbReference type="EMBL" id="BMFY01000014">
    <property type="protein sequence ID" value="GGA23439.1"/>
    <property type="molecule type" value="Genomic_DNA"/>
</dbReference>
<dbReference type="SMART" id="SM00922">
    <property type="entry name" value="MR_MLE"/>
    <property type="match status" value="1"/>
</dbReference>
<accession>A0A8J2U0D7</accession>
<dbReference type="PANTHER" id="PTHR13794:SF58">
    <property type="entry name" value="MITOCHONDRIAL ENOLASE SUPERFAMILY MEMBER 1"/>
    <property type="match status" value="1"/>
</dbReference>
<evidence type="ECO:0000256" key="2">
    <source>
        <dbReference type="ARBA" id="ARBA00022723"/>
    </source>
</evidence>
<dbReference type="InterPro" id="IPR018110">
    <property type="entry name" value="Mandel_Rmase/mucon_lact_enz_CS"/>
</dbReference>
<dbReference type="GO" id="GO:0009063">
    <property type="term" value="P:amino acid catabolic process"/>
    <property type="evidence" value="ECO:0007669"/>
    <property type="project" value="InterPro"/>
</dbReference>
<dbReference type="InterPro" id="IPR046945">
    <property type="entry name" value="RHMD-like"/>
</dbReference>
<sequence length="370" mass="40360">MTPDHTIVRARARLVEIPVETPRSDAIQSFRAQETPLVEIVTADGLAGTGYSYTIGTGGSAVMALLRDVLLPRLIGADSRRIDALWHTLRDTTRSTTPGTLTALALAAVDTALWDLLCRRRAEPLWIAAGGHHDRTEVYDTENGWLHLDGAALVDGVLSVKERGWNAAKVKVGRPTLGEDMDRLRAVRQAVGDDFALFVDANQGFTLPEAIRRARAFEEVGVAWLEEPLPSEDVEDHAFLAARTSIPIAVGETLTTVPQFRAYLQRHAASIVQVDAARIGGITPWLKVAHLAEAANVPVCPHFLMELHLGLTCAVPNGAYVEYIPQLRGITRDHILVEDRYAVASDAPGLGIDWDRQAIDRMTVGEEVVV</sequence>
<evidence type="ECO:0000259" key="4">
    <source>
        <dbReference type="SMART" id="SM00922"/>
    </source>
</evidence>
<dbReference type="AlphaFoldDB" id="A0A8J2U0D7"/>
<keyword evidence="2" id="KW-0479">Metal-binding</keyword>
<feature type="domain" description="Mandelate racemase/muconate lactonizing enzyme C-terminal" evidence="4">
    <location>
        <begin position="150"/>
        <end position="247"/>
    </location>
</feature>
<dbReference type="RefSeq" id="WP_188551531.1">
    <property type="nucleotide sequence ID" value="NZ_BMFY01000014.1"/>
</dbReference>
<dbReference type="PROSITE" id="PS00909">
    <property type="entry name" value="MR_MLE_2"/>
    <property type="match status" value="1"/>
</dbReference>
<dbReference type="Pfam" id="PF13378">
    <property type="entry name" value="MR_MLE_C"/>
    <property type="match status" value="1"/>
</dbReference>
<protein>
    <submittedName>
        <fullName evidence="5">Mandelate racemase</fullName>
    </submittedName>
</protein>
<dbReference type="InterPro" id="IPR013342">
    <property type="entry name" value="Mandelate_racemase_C"/>
</dbReference>
<dbReference type="InterPro" id="IPR036849">
    <property type="entry name" value="Enolase-like_C_sf"/>
</dbReference>
<organism evidence="5 6">
    <name type="scientific">Sediminivirga luteola</name>
    <dbReference type="NCBI Taxonomy" id="1774748"/>
    <lineage>
        <taxon>Bacteria</taxon>
        <taxon>Bacillati</taxon>
        <taxon>Actinomycetota</taxon>
        <taxon>Actinomycetes</taxon>
        <taxon>Micrococcales</taxon>
        <taxon>Brevibacteriaceae</taxon>
        <taxon>Sediminivirga</taxon>
    </lineage>
</organism>
<comment type="caution">
    <text evidence="5">The sequence shown here is derived from an EMBL/GenBank/DDBJ whole genome shotgun (WGS) entry which is preliminary data.</text>
</comment>
<dbReference type="InterPro" id="IPR013341">
    <property type="entry name" value="Mandelate_racemase_N_dom"/>
</dbReference>
<dbReference type="SUPFAM" id="SSF54826">
    <property type="entry name" value="Enolase N-terminal domain-like"/>
    <property type="match status" value="1"/>
</dbReference>
<dbReference type="Gene3D" id="3.30.390.10">
    <property type="entry name" value="Enolase-like, N-terminal domain"/>
    <property type="match status" value="1"/>
</dbReference>
<dbReference type="Proteomes" id="UP000616114">
    <property type="component" value="Unassembled WGS sequence"/>
</dbReference>
<dbReference type="GO" id="GO:0016052">
    <property type="term" value="P:carbohydrate catabolic process"/>
    <property type="evidence" value="ECO:0007669"/>
    <property type="project" value="TreeGrafter"/>
</dbReference>
<evidence type="ECO:0000256" key="1">
    <source>
        <dbReference type="ARBA" id="ARBA00001946"/>
    </source>
</evidence>
<evidence type="ECO:0000256" key="3">
    <source>
        <dbReference type="ARBA" id="ARBA00022842"/>
    </source>
</evidence>
<dbReference type="InterPro" id="IPR029065">
    <property type="entry name" value="Enolase_C-like"/>
</dbReference>
<evidence type="ECO:0000313" key="5">
    <source>
        <dbReference type="EMBL" id="GGA23439.1"/>
    </source>
</evidence>
<dbReference type="GO" id="GO:0000287">
    <property type="term" value="F:magnesium ion binding"/>
    <property type="evidence" value="ECO:0007669"/>
    <property type="project" value="TreeGrafter"/>
</dbReference>
<proteinExistence type="predicted"/>
<dbReference type="Gene3D" id="3.20.20.120">
    <property type="entry name" value="Enolase-like C-terminal domain"/>
    <property type="match status" value="1"/>
</dbReference>
<dbReference type="GO" id="GO:0016836">
    <property type="term" value="F:hydro-lyase activity"/>
    <property type="evidence" value="ECO:0007669"/>
    <property type="project" value="TreeGrafter"/>
</dbReference>
<dbReference type="CDD" id="cd03316">
    <property type="entry name" value="MR_like"/>
    <property type="match status" value="1"/>
</dbReference>
<dbReference type="PANTHER" id="PTHR13794">
    <property type="entry name" value="ENOLASE SUPERFAMILY, MANDELATE RACEMASE"/>
    <property type="match status" value="1"/>
</dbReference>
<keyword evidence="3" id="KW-0460">Magnesium</keyword>
<name>A0A8J2U0D7_9MICO</name>
<dbReference type="InterPro" id="IPR029017">
    <property type="entry name" value="Enolase-like_N"/>
</dbReference>
<dbReference type="SFLD" id="SFLDS00001">
    <property type="entry name" value="Enolase"/>
    <property type="match status" value="1"/>
</dbReference>
<evidence type="ECO:0000313" key="6">
    <source>
        <dbReference type="Proteomes" id="UP000616114"/>
    </source>
</evidence>
<dbReference type="SFLD" id="SFLDG00179">
    <property type="entry name" value="mandelate_racemase"/>
    <property type="match status" value="1"/>
</dbReference>
<dbReference type="SUPFAM" id="SSF51604">
    <property type="entry name" value="Enolase C-terminal domain-like"/>
    <property type="match status" value="1"/>
</dbReference>
<reference evidence="5" key="1">
    <citation type="journal article" date="2014" name="Int. J. Syst. Evol. Microbiol.">
        <title>Complete genome sequence of Corynebacterium casei LMG S-19264T (=DSM 44701T), isolated from a smear-ripened cheese.</title>
        <authorList>
            <consortium name="US DOE Joint Genome Institute (JGI-PGF)"/>
            <person name="Walter F."/>
            <person name="Albersmeier A."/>
            <person name="Kalinowski J."/>
            <person name="Ruckert C."/>
        </authorList>
    </citation>
    <scope>NUCLEOTIDE SEQUENCE</scope>
    <source>
        <strain evidence="5">CGMCC 1.12785</strain>
    </source>
</reference>
<dbReference type="Pfam" id="PF02746">
    <property type="entry name" value="MR_MLE_N"/>
    <property type="match status" value="1"/>
</dbReference>
<reference evidence="5" key="2">
    <citation type="submission" date="2020-09" db="EMBL/GenBank/DDBJ databases">
        <authorList>
            <person name="Sun Q."/>
            <person name="Zhou Y."/>
        </authorList>
    </citation>
    <scope>NUCLEOTIDE SEQUENCE</scope>
    <source>
        <strain evidence="5">CGMCC 1.12785</strain>
    </source>
</reference>
<gene>
    <name evidence="5" type="ORF">GCM10011333_28080</name>
</gene>
<keyword evidence="6" id="KW-1185">Reference proteome</keyword>